<evidence type="ECO:0000313" key="2">
    <source>
        <dbReference type="EMBL" id="ESL03231.1"/>
    </source>
</evidence>
<dbReference type="STRING" id="592026.GCWU0000282_002105"/>
<reference evidence="2 3" key="1">
    <citation type="submission" date="2013-06" db="EMBL/GenBank/DDBJ databases">
        <authorList>
            <person name="Weinstock G."/>
            <person name="Sodergren E."/>
            <person name="Clifton S."/>
            <person name="Fulton L."/>
            <person name="Fulton B."/>
            <person name="Courtney L."/>
            <person name="Fronick C."/>
            <person name="Harrison M."/>
            <person name="Strong C."/>
            <person name="Farmer C."/>
            <person name="Delahaunty K."/>
            <person name="Markovic C."/>
            <person name="Hall O."/>
            <person name="Minx P."/>
            <person name="Tomlinson C."/>
            <person name="Mitreva M."/>
            <person name="Nelson J."/>
            <person name="Hou S."/>
            <person name="Wollam A."/>
            <person name="Pepin K.H."/>
            <person name="Johnson M."/>
            <person name="Bhonagiri V."/>
            <person name="Nash W.E."/>
            <person name="Warren W."/>
            <person name="Chinwalla A."/>
            <person name="Mardis E.R."/>
            <person name="Wilson R.K."/>
        </authorList>
    </citation>
    <scope>NUCLEOTIDE SEQUENCE [LARGE SCALE GENOMIC DNA]</scope>
    <source>
        <strain evidence="2 3">ATCC 51271</strain>
    </source>
</reference>
<evidence type="ECO:0000313" key="3">
    <source>
        <dbReference type="Proteomes" id="UP000018227"/>
    </source>
</evidence>
<dbReference type="RefSeq" id="WP_023354973.1">
    <property type="nucleotide sequence ID" value="NZ_KI535368.1"/>
</dbReference>
<dbReference type="OrthoDB" id="2959992at2"/>
<accession>V2Y6B4</accession>
<sequence>MKKQRITVFLIIMFLLCDIFKLSVFANSAQRFWYGTDAMGMVSKDKDCPIEVEKEQLTFDITDFPDGYYEKESDFLAYNGRVKAEYTFYNPADYTVTAKLVFPFGTYPSYGYHNYYDSNNIIFRADDVYKYGVKIDGKEVKAVLRHTFSIQGDEFNLDNDISLIQDGYVKDSFYSPDLPVTKYTYTLSGVDEEKYKNASATLEIPAFDGKRKFWLPDGNGYNSKEDGRGQLSIDATNGQTIDLYVIGETVAAPPEWKIYNVIGDQNEEIIGTMTLQNTEELSFKELALYEYDEKTGIMEADWYNVIVYLFNMGGKDNSAVITDIYTTRDILWYLMRWYEYEITLKPGEKIVNTVEAPMYPSIDLNYEPGVYGYTYLLSPASTWAKFGELNIDINTPFYMTETNQKGFEKNKSGYSFKSDGLPEGELKFSLSEREKPEKQSYGSIWFVLGMLVLGAIQLIGYVLVGVVVVIILIVLIKRFAGKKKE</sequence>
<keyword evidence="1" id="KW-1133">Transmembrane helix</keyword>
<name>V2Y6B4_9FIRM</name>
<keyword evidence="1" id="KW-0472">Membrane</keyword>
<dbReference type="EMBL" id="ACIL03000013">
    <property type="protein sequence ID" value="ESL03231.1"/>
    <property type="molecule type" value="Genomic_DNA"/>
</dbReference>
<organism evidence="2 3">
    <name type="scientific">Catonella morbi ATCC 51271</name>
    <dbReference type="NCBI Taxonomy" id="592026"/>
    <lineage>
        <taxon>Bacteria</taxon>
        <taxon>Bacillati</taxon>
        <taxon>Bacillota</taxon>
        <taxon>Clostridia</taxon>
        <taxon>Lachnospirales</taxon>
        <taxon>Lachnospiraceae</taxon>
        <taxon>Catonella</taxon>
    </lineage>
</organism>
<dbReference type="HOGENOM" id="CLU_581278_0_0_9"/>
<dbReference type="Proteomes" id="UP000018227">
    <property type="component" value="Unassembled WGS sequence"/>
</dbReference>
<keyword evidence="3" id="KW-1185">Reference proteome</keyword>
<gene>
    <name evidence="2" type="ORF">GCWU0000282_002105</name>
</gene>
<proteinExistence type="predicted"/>
<dbReference type="Gene3D" id="2.60.40.3680">
    <property type="match status" value="2"/>
</dbReference>
<keyword evidence="1" id="KW-0812">Transmembrane</keyword>
<feature type="transmembrane region" description="Helical" evidence="1">
    <location>
        <begin position="443"/>
        <end position="476"/>
    </location>
</feature>
<protein>
    <submittedName>
        <fullName evidence="2">Uncharacterized protein</fullName>
    </submittedName>
</protein>
<dbReference type="AlphaFoldDB" id="V2Y6B4"/>
<comment type="caution">
    <text evidence="2">The sequence shown here is derived from an EMBL/GenBank/DDBJ whole genome shotgun (WGS) entry which is preliminary data.</text>
</comment>
<dbReference type="eggNOG" id="ENOG502ZC59">
    <property type="taxonomic scope" value="Bacteria"/>
</dbReference>
<evidence type="ECO:0000256" key="1">
    <source>
        <dbReference type="SAM" id="Phobius"/>
    </source>
</evidence>